<dbReference type="SUPFAM" id="SSF55469">
    <property type="entry name" value="FMN-dependent nitroreductase-like"/>
    <property type="match status" value="1"/>
</dbReference>
<dbReference type="RefSeq" id="WP_378532744.1">
    <property type="nucleotide sequence ID" value="NZ_JBHSBH010000007.1"/>
</dbReference>
<name>A0ABV8FPF9_9ACTN</name>
<feature type="compositionally biased region" description="Low complexity" evidence="1">
    <location>
        <begin position="275"/>
        <end position="285"/>
    </location>
</feature>
<evidence type="ECO:0000313" key="3">
    <source>
        <dbReference type="Proteomes" id="UP001595847"/>
    </source>
</evidence>
<accession>A0ABV8FPF9</accession>
<dbReference type="EMBL" id="JBHSBH010000007">
    <property type="protein sequence ID" value="MFC3996571.1"/>
    <property type="molecule type" value="Genomic_DNA"/>
</dbReference>
<feature type="region of interest" description="Disordered" evidence="1">
    <location>
        <begin position="352"/>
        <end position="421"/>
    </location>
</feature>
<sequence length="539" mass="54048">MLIDIEDGTEVPGVDDGEAGSAVARALRAAWSGADPGAATRPRPAAGRRWSGPRVLLRRGEPSGIGALLDLALAGDPERVQGGVRLRRVPSAGGRYPVEAHVVADGRAWRYDPVDHALAVPVDGGGGGAPGSGGGVPPPGGGGTTVVLSLVPQRTVWRYGKRSLPVLLLDLGHAIGALLAAAPVAGYAARAEIGRPARGLAAEAALPWRDGAVRWPGAAPEYPLAAVRLDPVRSRPAFPDRSGAPVHHADPSGVPARAAYPSGSPVRPRYEHPGGADAPGSAPIPGAGGAGPGSEPALHASLADAVRVVEDALAELGEGAPEGVDFAAPAQAPPVAAVLERCSSPWEEITAAAGASGRGGPPVERAPAPGSVPGGPRPPSADRPGPPSPPAPPEQERSPGAPPEQSRSSGSPSGGPVDPADAARARIGADRVVAVRPAGVPGLGEALAPRSCGQPVVAEAAHLLLLLGAPESEPDPWRALAEHVGAGIAAHEAWLWATGQGRAVRPAGCWIDAVLAAGERRGRLIHSLAIGDIDIHQGL</sequence>
<proteinExistence type="predicted"/>
<evidence type="ECO:0000313" key="2">
    <source>
        <dbReference type="EMBL" id="MFC3996571.1"/>
    </source>
</evidence>
<gene>
    <name evidence="2" type="ORF">ACFOVU_11645</name>
</gene>
<protein>
    <submittedName>
        <fullName evidence="2">Uncharacterized protein</fullName>
    </submittedName>
</protein>
<dbReference type="Gene3D" id="3.40.109.10">
    <property type="entry name" value="NADH Oxidase"/>
    <property type="match status" value="1"/>
</dbReference>
<organism evidence="2 3">
    <name type="scientific">Nocardiopsis sediminis</name>
    <dbReference type="NCBI Taxonomy" id="1778267"/>
    <lineage>
        <taxon>Bacteria</taxon>
        <taxon>Bacillati</taxon>
        <taxon>Actinomycetota</taxon>
        <taxon>Actinomycetes</taxon>
        <taxon>Streptosporangiales</taxon>
        <taxon>Nocardiopsidaceae</taxon>
        <taxon>Nocardiopsis</taxon>
    </lineage>
</organism>
<dbReference type="InterPro" id="IPR000415">
    <property type="entry name" value="Nitroreductase-like"/>
</dbReference>
<feature type="compositionally biased region" description="Low complexity" evidence="1">
    <location>
        <begin position="403"/>
        <end position="420"/>
    </location>
</feature>
<feature type="compositionally biased region" description="Pro residues" evidence="1">
    <location>
        <begin position="375"/>
        <end position="393"/>
    </location>
</feature>
<keyword evidence="3" id="KW-1185">Reference proteome</keyword>
<reference evidence="3" key="1">
    <citation type="journal article" date="2019" name="Int. J. Syst. Evol. Microbiol.">
        <title>The Global Catalogue of Microorganisms (GCM) 10K type strain sequencing project: providing services to taxonomists for standard genome sequencing and annotation.</title>
        <authorList>
            <consortium name="The Broad Institute Genomics Platform"/>
            <consortium name="The Broad Institute Genome Sequencing Center for Infectious Disease"/>
            <person name="Wu L."/>
            <person name="Ma J."/>
        </authorList>
    </citation>
    <scope>NUCLEOTIDE SEQUENCE [LARGE SCALE GENOMIC DNA]</scope>
    <source>
        <strain evidence="3">TBRC 1826</strain>
    </source>
</reference>
<comment type="caution">
    <text evidence="2">The sequence shown here is derived from an EMBL/GenBank/DDBJ whole genome shotgun (WGS) entry which is preliminary data.</text>
</comment>
<feature type="region of interest" description="Disordered" evidence="1">
    <location>
        <begin position="236"/>
        <end position="298"/>
    </location>
</feature>
<evidence type="ECO:0000256" key="1">
    <source>
        <dbReference type="SAM" id="MobiDB-lite"/>
    </source>
</evidence>
<dbReference type="Proteomes" id="UP001595847">
    <property type="component" value="Unassembled WGS sequence"/>
</dbReference>